<reference evidence="1 2" key="1">
    <citation type="journal article" date="2011" name="Genome Biol.">
        <title>Comparative genome sequence analysis underscores mycoparasitism as the ancestral life style of Trichoderma.</title>
        <authorList>
            <person name="Kubicek C.P."/>
            <person name="Herrera-Estrella A."/>
            <person name="Seidl-Seiboth V."/>
            <person name="Martinez D.A."/>
            <person name="Druzhinina I.S."/>
            <person name="Thon M."/>
            <person name="Zeilinger S."/>
            <person name="Casas-Flores S."/>
            <person name="Horwitz B.A."/>
            <person name="Mukherjee P.K."/>
            <person name="Mukherjee M."/>
            <person name="Kredics L."/>
            <person name="Alcaraz L.D."/>
            <person name="Aerts A."/>
            <person name="Antal Z."/>
            <person name="Atanasova L."/>
            <person name="Cervantes-Badillo M.G."/>
            <person name="Challacombe J."/>
            <person name="Chertkov O."/>
            <person name="McCluskey K."/>
            <person name="Coulpier F."/>
            <person name="Deshpande N."/>
            <person name="von Doehren H."/>
            <person name="Ebbole D.J."/>
            <person name="Esquivel-Naranjo E.U."/>
            <person name="Fekete E."/>
            <person name="Flipphi M."/>
            <person name="Glaser F."/>
            <person name="Gomez-Rodriguez E.Y."/>
            <person name="Gruber S."/>
            <person name="Han C."/>
            <person name="Henrissat B."/>
            <person name="Hermosa R."/>
            <person name="Hernandez-Onate M."/>
            <person name="Karaffa L."/>
            <person name="Kosti I."/>
            <person name="Le Crom S."/>
            <person name="Lindquist E."/>
            <person name="Lucas S."/>
            <person name="Luebeck M."/>
            <person name="Luebeck P.S."/>
            <person name="Margeot A."/>
            <person name="Metz B."/>
            <person name="Misra M."/>
            <person name="Nevalainen H."/>
            <person name="Omann M."/>
            <person name="Packer N."/>
            <person name="Perrone G."/>
            <person name="Uresti-Rivera E.E."/>
            <person name="Salamov A."/>
            <person name="Schmoll M."/>
            <person name="Seiboth B."/>
            <person name="Shapiro H."/>
            <person name="Sukno S."/>
            <person name="Tamayo-Ramos J.A."/>
            <person name="Tisch D."/>
            <person name="Wiest A."/>
            <person name="Wilkinson H.H."/>
            <person name="Zhang M."/>
            <person name="Coutinho P.M."/>
            <person name="Kenerley C.M."/>
            <person name="Monte E."/>
            <person name="Baker S.E."/>
            <person name="Grigoriev I.V."/>
        </authorList>
    </citation>
    <scope>NUCLEOTIDE SEQUENCE [LARGE SCALE GENOMIC DNA]</scope>
    <source>
        <strain evidence="2">ATCC 20476 / IMI 206040</strain>
    </source>
</reference>
<keyword evidence="2" id="KW-1185">Reference proteome</keyword>
<evidence type="ECO:0000313" key="1">
    <source>
        <dbReference type="EMBL" id="EHK41327.1"/>
    </source>
</evidence>
<comment type="caution">
    <text evidence="1">The sequence shown here is derived from an EMBL/GenBank/DDBJ whole genome shotgun (WGS) entry which is preliminary data.</text>
</comment>
<accession>G9P5E2</accession>
<dbReference type="EMBL" id="ABDG02000027">
    <property type="protein sequence ID" value="EHK41327.1"/>
    <property type="molecule type" value="Genomic_DNA"/>
</dbReference>
<dbReference type="AlphaFoldDB" id="G9P5E2"/>
<evidence type="ECO:0000313" key="2">
    <source>
        <dbReference type="Proteomes" id="UP000005426"/>
    </source>
</evidence>
<dbReference type="HOGENOM" id="CLU_2942058_0_0_1"/>
<sequence length="60" mass="6780">MPFVTGSSKGQQQRSAIDCCLLPIQKATKRAMPRNKQHHYLSRFLELGKIRIQQDASGIP</sequence>
<proteinExistence type="predicted"/>
<dbReference type="Proteomes" id="UP000005426">
    <property type="component" value="Unassembled WGS sequence"/>
</dbReference>
<gene>
    <name evidence="1" type="ORF">TRIATDRAFT_301921</name>
</gene>
<organism evidence="1 2">
    <name type="scientific">Hypocrea atroviridis (strain ATCC 20476 / IMI 206040)</name>
    <name type="common">Trichoderma atroviride</name>
    <dbReference type="NCBI Taxonomy" id="452589"/>
    <lineage>
        <taxon>Eukaryota</taxon>
        <taxon>Fungi</taxon>
        <taxon>Dikarya</taxon>
        <taxon>Ascomycota</taxon>
        <taxon>Pezizomycotina</taxon>
        <taxon>Sordariomycetes</taxon>
        <taxon>Hypocreomycetidae</taxon>
        <taxon>Hypocreales</taxon>
        <taxon>Hypocreaceae</taxon>
        <taxon>Trichoderma</taxon>
    </lineage>
</organism>
<protein>
    <submittedName>
        <fullName evidence="1">Uncharacterized protein</fullName>
    </submittedName>
</protein>
<name>G9P5E2_HYPAI</name>